<keyword evidence="3" id="KW-1185">Reference proteome</keyword>
<comment type="caution">
    <text evidence="2">The sequence shown here is derived from an EMBL/GenBank/DDBJ whole genome shotgun (WGS) entry which is preliminary data.</text>
</comment>
<accession>A0A4Y3RC88</accession>
<evidence type="ECO:0000313" key="3">
    <source>
        <dbReference type="Proteomes" id="UP000315226"/>
    </source>
</evidence>
<feature type="chain" id="PRO_5021385558" description="Lipoprotein" evidence="1">
    <location>
        <begin position="26"/>
        <end position="311"/>
    </location>
</feature>
<evidence type="ECO:0000313" key="2">
    <source>
        <dbReference type="EMBL" id="GEB55366.1"/>
    </source>
</evidence>
<feature type="signal peptide" evidence="1">
    <location>
        <begin position="1"/>
        <end position="25"/>
    </location>
</feature>
<dbReference type="Proteomes" id="UP000315226">
    <property type="component" value="Unassembled WGS sequence"/>
</dbReference>
<protein>
    <recommendedName>
        <fullName evidence="4">Lipoprotein</fullName>
    </recommendedName>
</protein>
<dbReference type="PROSITE" id="PS51257">
    <property type="entry name" value="PROKAR_LIPOPROTEIN"/>
    <property type="match status" value="1"/>
</dbReference>
<sequence>MTGNGRRVLRGIAATALVGVLGAGAAACGDDSADSAGGSPAGLTAVLGTVSEADAGALLTYTDVTATRRLVKQDKKLYGGLATYGIPEVAQAGYENRPLKDTHGFDENDVTTALQVGSDRWRLTGGFDVDAVTDGMKKLGYAESATDGGALLKDPKGGRVAVSASVRALSLSPDTPPPALAAPEKSVADDPAYQAVARCVGDATYYATFYGKGGENRTPDVTLYAIGATAKADGTSRERLCALTVSAEGARRTADTLRSATASGERFAGATVDAGSGDTPMVTMEWANGPRTLPGDQNRTMQLPKLLMSGR</sequence>
<reference evidence="2 3" key="1">
    <citation type="submission" date="2019-06" db="EMBL/GenBank/DDBJ databases">
        <title>Whole genome shotgun sequence of Streptomyces gardneri NBRC 12865.</title>
        <authorList>
            <person name="Hosoyama A."/>
            <person name="Uohara A."/>
            <person name="Ohji S."/>
            <person name="Ichikawa N."/>
        </authorList>
    </citation>
    <scope>NUCLEOTIDE SEQUENCE [LARGE SCALE GENOMIC DNA]</scope>
    <source>
        <strain evidence="2 3">NBRC 12865</strain>
    </source>
</reference>
<dbReference type="RefSeq" id="WP_141293613.1">
    <property type="nucleotide sequence ID" value="NZ_BJMN01000006.1"/>
</dbReference>
<name>A0A4Y3RC88_9ACTN</name>
<organism evidence="2 3">
    <name type="scientific">Streptomyces gardneri</name>
    <dbReference type="NCBI Taxonomy" id="66892"/>
    <lineage>
        <taxon>Bacteria</taxon>
        <taxon>Bacillati</taxon>
        <taxon>Actinomycetota</taxon>
        <taxon>Actinomycetes</taxon>
        <taxon>Kitasatosporales</taxon>
        <taxon>Streptomycetaceae</taxon>
        <taxon>Streptomyces</taxon>
    </lineage>
</organism>
<dbReference type="EMBL" id="BJMN01000006">
    <property type="protein sequence ID" value="GEB55366.1"/>
    <property type="molecule type" value="Genomic_DNA"/>
</dbReference>
<keyword evidence="1" id="KW-0732">Signal</keyword>
<evidence type="ECO:0000256" key="1">
    <source>
        <dbReference type="SAM" id="SignalP"/>
    </source>
</evidence>
<gene>
    <name evidence="2" type="ORF">SGA01_09710</name>
</gene>
<evidence type="ECO:0008006" key="4">
    <source>
        <dbReference type="Google" id="ProtNLM"/>
    </source>
</evidence>
<proteinExistence type="predicted"/>
<dbReference type="AlphaFoldDB" id="A0A4Y3RC88"/>
<dbReference type="OrthoDB" id="4307712at2"/>